<evidence type="ECO:0000256" key="3">
    <source>
        <dbReference type="ARBA" id="ARBA00022753"/>
    </source>
</evidence>
<keyword evidence="4" id="KW-0072">Autophagy</keyword>
<dbReference type="GO" id="GO:0006914">
    <property type="term" value="P:autophagy"/>
    <property type="evidence" value="ECO:0007669"/>
    <property type="project" value="UniProtKB-KW"/>
</dbReference>
<feature type="domain" description="RUN" evidence="5">
    <location>
        <begin position="40"/>
        <end position="173"/>
    </location>
</feature>
<sequence length="895" mass="101794">MDQSLDCLESCVYSSKYRQLLCDLKNTIEGLLVTQVANVWTIYGGLNRLHNIMVKIFKHGCKTSEKEGGIYKFIQGLEWLQPETAKSYFHIECEYRPHIPPHLKRNKSSIWLYRNLENHSLSQKLSWLLSNQTHLYACYHSYAFLCQQKYSEATLICLRALERNQASLISEIDPYLFLDKKGAMKVHRRCSSFPDNYFKKVYEEKTSRNMCDGNLDDIKEDHKINCPGRKSIQGKFKPWKSMPILHNHFEKEFTKVHCQSKTMPNTPEHIKKTESQSLKLKHGLIHKKHTKVREGSKVLFNNLSIVEHTPPQGGSQVIENTSKEDITHTCPLPRKSNRSGGLSTSPMQVVESFLPKAGEKDYKKLPKKSFIEDGGMSVLPMSTGYFPKPAKGQSLLSFLCSSHLNRTNAELDRENAHFSISEAIISAVEQIRCKCGLKEIDEQMDDSDPEISDLKQKIRLRRTAKAIEKHRKAWVADKLNDIASETTTTASPLSTSSASSPTGSCTSLSSWAFDDDLSDSSQIEQSVTVLSSNRLSASTTTLCSELDLSRNLSSLPFSLPPRGTPDGASTSETAQIDVSAEGVAISLIRKFSDKQLPKASDLEWLVSEEDAPQALLPLPKSWPVSPDSCEENSTPLRGTLEWAPPRPQIIFTPHPPQRKKLSIANQNYRCAGCSMKVSSKYAARFRYCEYLGRYFCTGCHTNQLAIIPGKVLQKWDFGRYPVSTFSYRLLEQMYTDPLFHVFELNKNIAKLSKNLQICNQYRQSLYYLKDFIFSCKYAEKINQRLQQERTYILTDPGVYSINDLVNVKKGTMKEQLALLFQTCCRHTAECKICLARGFICEICDTNDVIFPWHMKVVTRCSRCGSCYHSACWNPSKDSCRKCVRLQKKKESIARA</sequence>
<evidence type="ECO:0000256" key="1">
    <source>
        <dbReference type="ARBA" id="ARBA00004603"/>
    </source>
</evidence>
<keyword evidence="3" id="KW-0967">Endosome</keyword>
<dbReference type="Pfam" id="PF13901">
    <property type="entry name" value="RH_dom"/>
    <property type="match status" value="1"/>
</dbReference>
<organism evidence="6 7">
    <name type="scientific">Callosobruchus maculatus</name>
    <name type="common">Southern cowpea weevil</name>
    <name type="synonym">Pulse bruchid</name>
    <dbReference type="NCBI Taxonomy" id="64391"/>
    <lineage>
        <taxon>Eukaryota</taxon>
        <taxon>Metazoa</taxon>
        <taxon>Ecdysozoa</taxon>
        <taxon>Arthropoda</taxon>
        <taxon>Hexapoda</taxon>
        <taxon>Insecta</taxon>
        <taxon>Pterygota</taxon>
        <taxon>Neoptera</taxon>
        <taxon>Endopterygota</taxon>
        <taxon>Coleoptera</taxon>
        <taxon>Polyphaga</taxon>
        <taxon>Cucujiformia</taxon>
        <taxon>Chrysomeloidea</taxon>
        <taxon>Chrysomelidae</taxon>
        <taxon>Bruchinae</taxon>
        <taxon>Bruchini</taxon>
        <taxon>Callosobruchus</taxon>
    </lineage>
</organism>
<evidence type="ECO:0000256" key="2">
    <source>
        <dbReference type="ARBA" id="ARBA00022553"/>
    </source>
</evidence>
<dbReference type="InterPro" id="IPR048569">
    <property type="entry name" value="RUBC_PIKBD"/>
</dbReference>
<dbReference type="InterPro" id="IPR037213">
    <property type="entry name" value="Run_dom_sf"/>
</dbReference>
<gene>
    <name evidence="6" type="ORF">CALMAC_LOCUS12594</name>
</gene>
<evidence type="ECO:0000259" key="5">
    <source>
        <dbReference type="PROSITE" id="PS50826"/>
    </source>
</evidence>
<keyword evidence="7" id="KW-1185">Reference proteome</keyword>
<dbReference type="InterPro" id="IPR025258">
    <property type="entry name" value="RH_dom"/>
</dbReference>
<name>A0A653CYW5_CALMS</name>
<dbReference type="AlphaFoldDB" id="A0A653CYW5"/>
<dbReference type="OrthoDB" id="10067503at2759"/>
<evidence type="ECO:0000256" key="4">
    <source>
        <dbReference type="ARBA" id="ARBA00023006"/>
    </source>
</evidence>
<dbReference type="Gene3D" id="1.20.58.900">
    <property type="match status" value="1"/>
</dbReference>
<evidence type="ECO:0000313" key="7">
    <source>
        <dbReference type="Proteomes" id="UP000410492"/>
    </source>
</evidence>
<accession>A0A653CYW5</accession>
<dbReference type="InterPro" id="IPR004012">
    <property type="entry name" value="Run_dom"/>
</dbReference>
<dbReference type="GO" id="GO:1901981">
    <property type="term" value="F:phosphatidylinositol phosphate binding"/>
    <property type="evidence" value="ECO:0007669"/>
    <property type="project" value="TreeGrafter"/>
</dbReference>
<keyword evidence="2" id="KW-0597">Phosphoprotein</keyword>
<dbReference type="EMBL" id="CAACVG010009206">
    <property type="protein sequence ID" value="VEN52478.1"/>
    <property type="molecule type" value="Genomic_DNA"/>
</dbReference>
<dbReference type="PANTHER" id="PTHR45971">
    <property type="entry name" value="PHOX (PX) DOMAIN-CONTAINING PROTEIN"/>
    <property type="match status" value="1"/>
</dbReference>
<dbReference type="CDD" id="cd17686">
    <property type="entry name" value="RUN_RUBCN"/>
    <property type="match status" value="1"/>
</dbReference>
<dbReference type="PROSITE" id="PS50826">
    <property type="entry name" value="RUN"/>
    <property type="match status" value="1"/>
</dbReference>
<protein>
    <recommendedName>
        <fullName evidence="5">RUN domain-containing protein</fullName>
    </recommendedName>
</protein>
<dbReference type="InterPro" id="IPR052428">
    <property type="entry name" value="Autophagy_HostDef_Reg"/>
</dbReference>
<dbReference type="PANTHER" id="PTHR45971:SF1">
    <property type="entry name" value="RUBICON, ISOFORM A"/>
    <property type="match status" value="1"/>
</dbReference>
<proteinExistence type="predicted"/>
<dbReference type="GO" id="GO:0005770">
    <property type="term" value="C:late endosome"/>
    <property type="evidence" value="ECO:0007669"/>
    <property type="project" value="UniProtKB-SubCell"/>
</dbReference>
<evidence type="ECO:0000313" key="6">
    <source>
        <dbReference type="EMBL" id="VEN52478.1"/>
    </source>
</evidence>
<dbReference type="SUPFAM" id="SSF140741">
    <property type="entry name" value="RUN domain-like"/>
    <property type="match status" value="1"/>
</dbReference>
<dbReference type="Proteomes" id="UP000410492">
    <property type="component" value="Unassembled WGS sequence"/>
</dbReference>
<reference evidence="6 7" key="1">
    <citation type="submission" date="2019-01" db="EMBL/GenBank/DDBJ databases">
        <authorList>
            <person name="Sayadi A."/>
        </authorList>
    </citation>
    <scope>NUCLEOTIDE SEQUENCE [LARGE SCALE GENOMIC DNA]</scope>
</reference>
<dbReference type="SMART" id="SM01175">
    <property type="entry name" value="DUF4206"/>
    <property type="match status" value="1"/>
</dbReference>
<comment type="subcellular location">
    <subcellularLocation>
        <location evidence="1">Late endosome</location>
    </subcellularLocation>
</comment>
<dbReference type="Pfam" id="PF21054">
    <property type="entry name" value="RUBC_PIKBD"/>
    <property type="match status" value="1"/>
</dbReference>